<dbReference type="EMBL" id="BNAV01000006">
    <property type="protein sequence ID" value="GHF64980.1"/>
    <property type="molecule type" value="Genomic_DNA"/>
</dbReference>
<evidence type="ECO:0000256" key="2">
    <source>
        <dbReference type="ARBA" id="ARBA00005193"/>
    </source>
</evidence>
<comment type="caution">
    <text evidence="10">The sequence shown here is derived from an EMBL/GenBank/DDBJ whole genome shotgun (WGS) entry which is preliminary data.</text>
</comment>
<protein>
    <recommendedName>
        <fullName evidence="5 8">Muconolactone Delta-isomerase</fullName>
        <shortName evidence="8">MIase</shortName>
        <ecNumber evidence="5 8">5.3.3.4</ecNumber>
    </recommendedName>
</protein>
<dbReference type="Gene3D" id="3.30.70.1060">
    <property type="entry name" value="Dimeric alpha+beta barrel"/>
    <property type="match status" value="1"/>
</dbReference>
<dbReference type="EC" id="5.3.3.4" evidence="5 8"/>
<reference evidence="10" key="1">
    <citation type="journal article" date="2014" name="Int. J. Syst. Evol. Microbiol.">
        <title>Complete genome sequence of Corynebacterium casei LMG S-19264T (=DSM 44701T), isolated from a smear-ripened cheese.</title>
        <authorList>
            <consortium name="US DOE Joint Genome Institute (JGI-PGF)"/>
            <person name="Walter F."/>
            <person name="Albersmeier A."/>
            <person name="Kalinowski J."/>
            <person name="Ruckert C."/>
        </authorList>
    </citation>
    <scope>NUCLEOTIDE SEQUENCE</scope>
    <source>
        <strain evidence="10">CGMCC 4.7679</strain>
    </source>
</reference>
<evidence type="ECO:0000313" key="10">
    <source>
        <dbReference type="EMBL" id="GHF64980.1"/>
    </source>
</evidence>
<evidence type="ECO:0000259" key="9">
    <source>
        <dbReference type="Pfam" id="PF02426"/>
    </source>
</evidence>
<comment type="catalytic activity">
    <reaction evidence="1 8">
        <text>(S)-muconolactone = (4,5-dihydro-5-oxofuran-2-yl)-acetate</text>
        <dbReference type="Rhea" id="RHEA:12348"/>
        <dbReference type="ChEBI" id="CHEBI:58425"/>
        <dbReference type="ChEBI" id="CHEBI:58736"/>
        <dbReference type="EC" id="5.3.3.4"/>
    </reaction>
</comment>
<evidence type="ECO:0000256" key="7">
    <source>
        <dbReference type="ARBA" id="ARBA00023235"/>
    </source>
</evidence>
<dbReference type="Pfam" id="PF02426">
    <property type="entry name" value="MIase"/>
    <property type="match status" value="1"/>
</dbReference>
<dbReference type="UniPathway" id="UPA00157">
    <property type="reaction ID" value="UER00260"/>
</dbReference>
<dbReference type="InterPro" id="IPR011008">
    <property type="entry name" value="Dimeric_a/b-barrel"/>
</dbReference>
<evidence type="ECO:0000256" key="4">
    <source>
        <dbReference type="ARBA" id="ARBA00011365"/>
    </source>
</evidence>
<dbReference type="Proteomes" id="UP000658656">
    <property type="component" value="Unassembled WGS sequence"/>
</dbReference>
<dbReference type="OrthoDB" id="2889526at2"/>
<evidence type="ECO:0000256" key="8">
    <source>
        <dbReference type="PIRNR" id="PIRNR001486"/>
    </source>
</evidence>
<reference evidence="10" key="2">
    <citation type="submission" date="2020-09" db="EMBL/GenBank/DDBJ databases">
        <authorList>
            <person name="Sun Q."/>
            <person name="Zhou Y."/>
        </authorList>
    </citation>
    <scope>NUCLEOTIDE SEQUENCE</scope>
    <source>
        <strain evidence="10">CGMCC 4.7679</strain>
    </source>
</reference>
<organism evidence="10 11">
    <name type="scientific">Amycolatopsis bartoniae</name>
    <dbReference type="NCBI Taxonomy" id="941986"/>
    <lineage>
        <taxon>Bacteria</taxon>
        <taxon>Bacillati</taxon>
        <taxon>Actinomycetota</taxon>
        <taxon>Actinomycetes</taxon>
        <taxon>Pseudonocardiales</taxon>
        <taxon>Pseudonocardiaceae</taxon>
        <taxon>Amycolatopsis</taxon>
    </lineage>
</organism>
<dbReference type="GO" id="GO:0042952">
    <property type="term" value="P:beta-ketoadipate pathway"/>
    <property type="evidence" value="ECO:0007669"/>
    <property type="project" value="UniProtKB-UniPathway"/>
</dbReference>
<keyword evidence="6 8" id="KW-0058">Aromatic hydrocarbons catabolism</keyword>
<keyword evidence="7 8" id="KW-0413">Isomerase</keyword>
<dbReference type="InterPro" id="IPR003464">
    <property type="entry name" value="Muconolactone_d_Isoase"/>
</dbReference>
<evidence type="ECO:0000256" key="3">
    <source>
        <dbReference type="ARBA" id="ARBA00010882"/>
    </source>
</evidence>
<sequence length="98" mass="10954">MDFLVRIDVSRAYDLPSEERADLIAREQARGRELHAEGVLRNIWRVPGTRANVGIWSTLDADALEDALTSLPIRPYAEIDVTALATHAMVRQDPGAWT</sequence>
<comment type="subunit">
    <text evidence="4">Homodecamer.</text>
</comment>
<dbReference type="PIRSF" id="PIRSF001486">
    <property type="entry name" value="CatC"/>
    <property type="match status" value="1"/>
</dbReference>
<evidence type="ECO:0000256" key="1">
    <source>
        <dbReference type="ARBA" id="ARBA00001739"/>
    </source>
</evidence>
<keyword evidence="11" id="KW-1185">Reference proteome</keyword>
<evidence type="ECO:0000256" key="6">
    <source>
        <dbReference type="ARBA" id="ARBA00022797"/>
    </source>
</evidence>
<dbReference type="AlphaFoldDB" id="A0A8H9MET5"/>
<name>A0A8H9MET5_9PSEU</name>
<proteinExistence type="inferred from homology"/>
<gene>
    <name evidence="10" type="ORF">GCM10017566_43130</name>
</gene>
<dbReference type="InterPro" id="IPR026029">
    <property type="entry name" value="MLI_dom"/>
</dbReference>
<dbReference type="SUPFAM" id="SSF54909">
    <property type="entry name" value="Dimeric alpha+beta barrel"/>
    <property type="match status" value="1"/>
</dbReference>
<evidence type="ECO:0000313" key="11">
    <source>
        <dbReference type="Proteomes" id="UP000658656"/>
    </source>
</evidence>
<comment type="similarity">
    <text evidence="3 8">Belongs to the muconolactone Delta-isomerase family.</text>
</comment>
<accession>A0A8H9MET5</accession>
<comment type="pathway">
    <text evidence="2 8">Aromatic compound metabolism; beta-ketoadipate pathway; 5-oxo-4,5-dihydro-2-furylacetate from catechol: step 3/3.</text>
</comment>
<evidence type="ECO:0000256" key="5">
    <source>
        <dbReference type="ARBA" id="ARBA00012070"/>
    </source>
</evidence>
<dbReference type="RefSeq" id="WP_145936288.1">
    <property type="nucleotide sequence ID" value="NZ_BNAV01000006.1"/>
</dbReference>
<feature type="domain" description="Muconolactone isomerase" evidence="9">
    <location>
        <begin position="1"/>
        <end position="87"/>
    </location>
</feature>
<dbReference type="GO" id="GO:0016159">
    <property type="term" value="F:muconolactone delta-isomerase activity"/>
    <property type="evidence" value="ECO:0007669"/>
    <property type="project" value="UniProtKB-EC"/>
</dbReference>